<dbReference type="Pfam" id="PF03349">
    <property type="entry name" value="Toluene_X"/>
    <property type="match status" value="1"/>
</dbReference>
<evidence type="ECO:0000256" key="8">
    <source>
        <dbReference type="SAM" id="SignalP"/>
    </source>
</evidence>
<feature type="chain" id="PRO_5001462086" evidence="8">
    <location>
        <begin position="33"/>
        <end position="443"/>
    </location>
</feature>
<evidence type="ECO:0000256" key="3">
    <source>
        <dbReference type="ARBA" id="ARBA00022452"/>
    </source>
</evidence>
<name>A0A011QEF0_ACCRE</name>
<accession>A0A011QEF0</accession>
<dbReference type="PANTHER" id="PTHR35093:SF3">
    <property type="entry name" value="LONG-CHAIN FATTY ACID TRANSPORT PROTEIN"/>
    <property type="match status" value="1"/>
</dbReference>
<dbReference type="PANTHER" id="PTHR35093">
    <property type="entry name" value="OUTER MEMBRANE PROTEIN NMB0088-RELATED"/>
    <property type="match status" value="1"/>
</dbReference>
<sequence>MTKWQVSMAECCRTAAKVAVCAGALAAGQASAGGLLAYEVGTADVGLASAGYGARAQDASTVLTNPAGMTRLEGTQFLAAGQLLWGNTKFSAGSGTDFRGLGSDNGGYAVGSNGWFPGGGGFLSYSVSPDLKLGFAATGNFGAPLSYDNDWVGRYYVQDTTLLGISLLPSIAYKVNNQLSLGASVNAMYGIYSTQVAINNVAPGFGDGRLKIDDNTWGWGLNLGLLYEIDPGTRLGLTWNSQIDLDFKSSAKFSNLAPVLNTVLRNRGTLDADIKVGINVPQQAMASIFTQVNDRWALLGSVGWQQWSKFGQVQLGIEDTANPVSVTQNLKFKDTWHVALGAQHRISEPWLLNFGVAYDSAMQSGDVSPLLPVNSAWRFGVGGEQQLSKSASWGIAGEYLYGGTLDTKLHSTVPAGVGGRGDVVGSYENTGVIYVAAYYNWKF</sequence>
<dbReference type="GO" id="GO:0009279">
    <property type="term" value="C:cell outer membrane"/>
    <property type="evidence" value="ECO:0007669"/>
    <property type="project" value="UniProtKB-SubCell"/>
</dbReference>
<keyword evidence="4" id="KW-0812">Transmembrane</keyword>
<evidence type="ECO:0000256" key="7">
    <source>
        <dbReference type="ARBA" id="ARBA00023237"/>
    </source>
</evidence>
<dbReference type="SUPFAM" id="SSF56935">
    <property type="entry name" value="Porins"/>
    <property type="match status" value="1"/>
</dbReference>
<comment type="caution">
    <text evidence="9">The sequence shown here is derived from an EMBL/GenBank/DDBJ whole genome shotgun (WGS) entry which is preliminary data.</text>
</comment>
<comment type="similarity">
    <text evidence="2">Belongs to the OmpP1/FadL family.</text>
</comment>
<organism evidence="9 10">
    <name type="scientific">Accumulibacter regalis</name>
    <dbReference type="NCBI Taxonomy" id="522306"/>
    <lineage>
        <taxon>Bacteria</taxon>
        <taxon>Pseudomonadati</taxon>
        <taxon>Pseudomonadota</taxon>
        <taxon>Betaproteobacteria</taxon>
        <taxon>Candidatus Accumulibacter</taxon>
    </lineage>
</organism>
<dbReference type="AlphaFoldDB" id="A0A011QEF0"/>
<keyword evidence="5 8" id="KW-0732">Signal</keyword>
<evidence type="ECO:0000256" key="4">
    <source>
        <dbReference type="ARBA" id="ARBA00022692"/>
    </source>
</evidence>
<evidence type="ECO:0000256" key="6">
    <source>
        <dbReference type="ARBA" id="ARBA00023136"/>
    </source>
</evidence>
<dbReference type="STRING" id="1454004.AW11_02387"/>
<dbReference type="GO" id="GO:0015483">
    <property type="term" value="F:long-chain fatty acid transporting porin activity"/>
    <property type="evidence" value="ECO:0007669"/>
    <property type="project" value="TreeGrafter"/>
</dbReference>
<dbReference type="PATRIC" id="fig|1454004.3.peg.2467"/>
<evidence type="ECO:0000256" key="2">
    <source>
        <dbReference type="ARBA" id="ARBA00008163"/>
    </source>
</evidence>
<keyword evidence="10" id="KW-1185">Reference proteome</keyword>
<evidence type="ECO:0000256" key="1">
    <source>
        <dbReference type="ARBA" id="ARBA00004571"/>
    </source>
</evidence>
<dbReference type="InterPro" id="IPR005017">
    <property type="entry name" value="OMPP1/FadL/TodX"/>
</dbReference>
<keyword evidence="7" id="KW-0998">Cell outer membrane</keyword>
<evidence type="ECO:0000313" key="9">
    <source>
        <dbReference type="EMBL" id="EXI87722.1"/>
    </source>
</evidence>
<gene>
    <name evidence="9" type="primary">ompP1</name>
    <name evidence="9" type="ORF">AW11_02387</name>
</gene>
<proteinExistence type="inferred from homology"/>
<dbReference type="EMBL" id="JEMY01000032">
    <property type="protein sequence ID" value="EXI87722.1"/>
    <property type="molecule type" value="Genomic_DNA"/>
</dbReference>
<evidence type="ECO:0000313" key="10">
    <source>
        <dbReference type="Proteomes" id="UP000022141"/>
    </source>
</evidence>
<comment type="subcellular location">
    <subcellularLocation>
        <location evidence="1">Cell outer membrane</location>
        <topology evidence="1">Multi-pass membrane protein</topology>
    </subcellularLocation>
</comment>
<dbReference type="Gene3D" id="2.40.160.60">
    <property type="entry name" value="Outer membrane protein transport protein (OMPP1/FadL/TodX)"/>
    <property type="match status" value="1"/>
</dbReference>
<dbReference type="eggNOG" id="COG2067">
    <property type="taxonomic scope" value="Bacteria"/>
</dbReference>
<dbReference type="Proteomes" id="UP000022141">
    <property type="component" value="Unassembled WGS sequence"/>
</dbReference>
<keyword evidence="3" id="KW-1134">Transmembrane beta strand</keyword>
<protein>
    <submittedName>
        <fullName evidence="9">Outer membrane protein P1</fullName>
    </submittedName>
</protein>
<feature type="signal peptide" evidence="8">
    <location>
        <begin position="1"/>
        <end position="32"/>
    </location>
</feature>
<reference evidence="9" key="1">
    <citation type="submission" date="2014-02" db="EMBL/GenBank/DDBJ databases">
        <title>Expanding our view of genomic diversity in Candidatus Accumulibacter clades.</title>
        <authorList>
            <person name="Skennerton C.T."/>
            <person name="Barr J.J."/>
            <person name="Slater F.R."/>
            <person name="Bond P.L."/>
            <person name="Tyson G.W."/>
        </authorList>
    </citation>
    <scope>NUCLEOTIDE SEQUENCE [LARGE SCALE GENOMIC DNA]</scope>
</reference>
<evidence type="ECO:0000256" key="5">
    <source>
        <dbReference type="ARBA" id="ARBA00022729"/>
    </source>
</evidence>
<keyword evidence="6" id="KW-0472">Membrane</keyword>